<evidence type="ECO:0000256" key="2">
    <source>
        <dbReference type="SAM" id="Phobius"/>
    </source>
</evidence>
<dbReference type="PANTHER" id="PTHR21180">
    <property type="entry name" value="ENDONUCLEASE/EXONUCLEASE/PHOSPHATASE FAMILY DOMAIN-CONTAINING PROTEIN 1"/>
    <property type="match status" value="1"/>
</dbReference>
<dbReference type="PANTHER" id="PTHR21180:SF32">
    <property type="entry name" value="ENDONUCLEASE_EXONUCLEASE_PHOSPHATASE FAMILY DOMAIN-CONTAINING PROTEIN 1"/>
    <property type="match status" value="1"/>
</dbReference>
<evidence type="ECO:0000256" key="1">
    <source>
        <dbReference type="SAM" id="MobiDB-lite"/>
    </source>
</evidence>
<feature type="region of interest" description="Disordered" evidence="1">
    <location>
        <begin position="1"/>
        <end position="72"/>
    </location>
</feature>
<keyword evidence="2" id="KW-0472">Membrane</keyword>
<keyword evidence="2" id="KW-0812">Transmembrane</keyword>
<reference evidence="4 5" key="1">
    <citation type="submission" date="2023-04" db="EMBL/GenBank/DDBJ databases">
        <title>A novel species of the genus Streptomyces: Streptomyces pakalii sp. nov. isolated from a Mexican soil jungle.</title>
        <authorList>
            <person name="Chavez-Hernandez M.A."/>
            <person name="Ortiz-Alvarez J."/>
            <person name="Villa-Tanaca L."/>
            <person name="Hernandez-Rodriguez C."/>
        </authorList>
    </citation>
    <scope>NUCLEOTIDE SEQUENCE [LARGE SCALE GENOMIC DNA]</scope>
    <source>
        <strain evidence="4 5">ENCB-J15</strain>
    </source>
</reference>
<evidence type="ECO:0000259" key="3">
    <source>
        <dbReference type="Pfam" id="PF10531"/>
    </source>
</evidence>
<dbReference type="Pfam" id="PF10531">
    <property type="entry name" value="SLBB"/>
    <property type="match status" value="1"/>
</dbReference>
<evidence type="ECO:0000313" key="4">
    <source>
        <dbReference type="EMBL" id="MDJ1640827.1"/>
    </source>
</evidence>
<organism evidence="4 5">
    <name type="scientific">Streptomyces pakalii</name>
    <dbReference type="NCBI Taxonomy" id="3036494"/>
    <lineage>
        <taxon>Bacteria</taxon>
        <taxon>Bacillati</taxon>
        <taxon>Actinomycetota</taxon>
        <taxon>Actinomycetes</taxon>
        <taxon>Kitasatosporales</taxon>
        <taxon>Streptomycetaceae</taxon>
        <taxon>Streptomyces</taxon>
    </lineage>
</organism>
<dbReference type="Gene3D" id="3.10.560.10">
    <property type="entry name" value="Outer membrane lipoprotein wza domain like"/>
    <property type="match status" value="1"/>
</dbReference>
<feature type="region of interest" description="Disordered" evidence="1">
    <location>
        <begin position="190"/>
        <end position="228"/>
    </location>
</feature>
<keyword evidence="2" id="KW-1133">Transmembrane helix</keyword>
<dbReference type="Pfam" id="PF12836">
    <property type="entry name" value="HHH_3"/>
    <property type="match status" value="1"/>
</dbReference>
<feature type="compositionally biased region" description="Basic residues" evidence="1">
    <location>
        <begin position="56"/>
        <end position="66"/>
    </location>
</feature>
<feature type="region of interest" description="Disordered" evidence="1">
    <location>
        <begin position="102"/>
        <end position="125"/>
    </location>
</feature>
<dbReference type="SUPFAM" id="SSF47781">
    <property type="entry name" value="RuvA domain 2-like"/>
    <property type="match status" value="1"/>
</dbReference>
<feature type="compositionally biased region" description="Gly residues" evidence="1">
    <location>
        <begin position="294"/>
        <end position="312"/>
    </location>
</feature>
<dbReference type="GO" id="GO:0003677">
    <property type="term" value="F:DNA binding"/>
    <property type="evidence" value="ECO:0007669"/>
    <property type="project" value="UniProtKB-KW"/>
</dbReference>
<name>A0ABT7D4V2_9ACTN</name>
<feature type="transmembrane region" description="Helical" evidence="2">
    <location>
        <begin position="154"/>
        <end position="173"/>
    </location>
</feature>
<feature type="domain" description="Soluble ligand binding" evidence="3">
    <location>
        <begin position="229"/>
        <end position="281"/>
    </location>
</feature>
<gene>
    <name evidence="4" type="ORF">P5W92_10460</name>
</gene>
<feature type="compositionally biased region" description="Low complexity" evidence="1">
    <location>
        <begin position="42"/>
        <end position="55"/>
    </location>
</feature>
<dbReference type="InterPro" id="IPR010994">
    <property type="entry name" value="RuvA_2-like"/>
</dbReference>
<protein>
    <submittedName>
        <fullName evidence="4">ComEA family DNA-binding protein</fullName>
    </submittedName>
</protein>
<keyword evidence="5" id="KW-1185">Reference proteome</keyword>
<proteinExistence type="predicted"/>
<feature type="region of interest" description="Disordered" evidence="1">
    <location>
        <begin position="292"/>
        <end position="313"/>
    </location>
</feature>
<dbReference type="InterPro" id="IPR019554">
    <property type="entry name" value="Soluble_ligand-bd"/>
</dbReference>
<accession>A0ABT7D4V2</accession>
<dbReference type="InterPro" id="IPR051675">
    <property type="entry name" value="Endo/Exo/Phosphatase_dom_1"/>
</dbReference>
<sequence length="377" mass="38156">MALRSSRASAPDAPFTSASSSDFSDSPSSSTLARARYGSGTRPSGRAGVRPGARPGPRHGGRRSVRGRSALASAAARRRADALMAGASGLASDAVPVAVREPAETPASASTPPAPETVGEAPVDTSRTRRLVSAVRERLPLWVRLRCGMAPRTPVVLGLVLLAAVAVATVHFWSVRPEAVRAPEPVADEAAAPALPPDPLRSGAPDPVSRPASGEQPRGSGGSGSGQIVVDVSGKVHRPGVRRLPAGSRVEDALKAAGGVRAGTDVTGLNRARVLVDGEQVAVGLPPGLPVTGASGGGGTGSGSAGAQGGAGPSVPLSLNTATAEQLETLPGVGPVLAQHMIDYRTENNGFRSVDELRQVNGIGDRRFADLQPLVRP</sequence>
<dbReference type="Gene3D" id="1.10.150.320">
    <property type="entry name" value="Photosystem II 12 kDa extrinsic protein"/>
    <property type="match status" value="1"/>
</dbReference>
<keyword evidence="4" id="KW-0238">DNA-binding</keyword>
<evidence type="ECO:0000313" key="5">
    <source>
        <dbReference type="Proteomes" id="UP001237194"/>
    </source>
</evidence>
<dbReference type="EMBL" id="JARWAF010000004">
    <property type="protein sequence ID" value="MDJ1640827.1"/>
    <property type="molecule type" value="Genomic_DNA"/>
</dbReference>
<feature type="compositionally biased region" description="Low complexity" evidence="1">
    <location>
        <begin position="8"/>
        <end position="31"/>
    </location>
</feature>
<comment type="caution">
    <text evidence="4">The sequence shown here is derived from an EMBL/GenBank/DDBJ whole genome shotgun (WGS) entry which is preliminary data.</text>
</comment>
<dbReference type="Proteomes" id="UP001237194">
    <property type="component" value="Unassembled WGS sequence"/>
</dbReference>